<reference evidence="2" key="1">
    <citation type="journal article" date="2019" name="Int. J. Syst. Evol. Microbiol.">
        <title>The Global Catalogue of Microorganisms (GCM) 10K type strain sequencing project: providing services to taxonomists for standard genome sequencing and annotation.</title>
        <authorList>
            <consortium name="The Broad Institute Genomics Platform"/>
            <consortium name="The Broad Institute Genome Sequencing Center for Infectious Disease"/>
            <person name="Wu L."/>
            <person name="Ma J."/>
        </authorList>
    </citation>
    <scope>NUCLEOTIDE SEQUENCE [LARGE SCALE GENOMIC DNA]</scope>
    <source>
        <strain evidence="2">KCTC 52366</strain>
    </source>
</reference>
<accession>A0ABV7GL71</accession>
<proteinExistence type="predicted"/>
<protein>
    <submittedName>
        <fullName evidence="1">Uncharacterized protein</fullName>
    </submittedName>
</protein>
<dbReference type="RefSeq" id="WP_275635197.1">
    <property type="nucleotide sequence ID" value="NZ_JARGYD010000023.1"/>
</dbReference>
<dbReference type="EMBL" id="JBHRTB010000003">
    <property type="protein sequence ID" value="MFC3141181.1"/>
    <property type="molecule type" value="Genomic_DNA"/>
</dbReference>
<dbReference type="Proteomes" id="UP001595632">
    <property type="component" value="Unassembled WGS sequence"/>
</dbReference>
<name>A0ABV7GL71_9RHOB</name>
<sequence length="66" mass="7301">MTKKGNVDIGIGVNLMTVTEGQRLRLKNGRIGEVTENMGDGQWVEIKFDDSDEPELIHSQDIDAVS</sequence>
<evidence type="ECO:0000313" key="2">
    <source>
        <dbReference type="Proteomes" id="UP001595632"/>
    </source>
</evidence>
<evidence type="ECO:0000313" key="1">
    <source>
        <dbReference type="EMBL" id="MFC3141181.1"/>
    </source>
</evidence>
<comment type="caution">
    <text evidence="1">The sequence shown here is derived from an EMBL/GenBank/DDBJ whole genome shotgun (WGS) entry which is preliminary data.</text>
</comment>
<organism evidence="1 2">
    <name type="scientific">Psychromarinibacter halotolerans</name>
    <dbReference type="NCBI Taxonomy" id="1775175"/>
    <lineage>
        <taxon>Bacteria</taxon>
        <taxon>Pseudomonadati</taxon>
        <taxon>Pseudomonadota</taxon>
        <taxon>Alphaproteobacteria</taxon>
        <taxon>Rhodobacterales</taxon>
        <taxon>Paracoccaceae</taxon>
        <taxon>Psychromarinibacter</taxon>
    </lineage>
</organism>
<keyword evidence="2" id="KW-1185">Reference proteome</keyword>
<gene>
    <name evidence="1" type="ORF">ACFOGP_00565</name>
</gene>